<organism evidence="1 2">
    <name type="scientific">Portunus trituberculatus</name>
    <name type="common">Swimming crab</name>
    <name type="synonym">Neptunus trituberculatus</name>
    <dbReference type="NCBI Taxonomy" id="210409"/>
    <lineage>
        <taxon>Eukaryota</taxon>
        <taxon>Metazoa</taxon>
        <taxon>Ecdysozoa</taxon>
        <taxon>Arthropoda</taxon>
        <taxon>Crustacea</taxon>
        <taxon>Multicrustacea</taxon>
        <taxon>Malacostraca</taxon>
        <taxon>Eumalacostraca</taxon>
        <taxon>Eucarida</taxon>
        <taxon>Decapoda</taxon>
        <taxon>Pleocyemata</taxon>
        <taxon>Brachyura</taxon>
        <taxon>Eubrachyura</taxon>
        <taxon>Portunoidea</taxon>
        <taxon>Portunidae</taxon>
        <taxon>Portuninae</taxon>
        <taxon>Portunus</taxon>
    </lineage>
</organism>
<sequence length="125" mass="13541">MASNDRGNPSNVKIFLYPSFCPSSLYFLSTCNLICNLSCSQGEEISHNISAGIIQTNQSLALQRLTKTSSGQYTCAASNKHGSSGSNAVQLSVKCVAVILASLSRLRKLRRYLKLNIRLGIAEQV</sequence>
<protein>
    <recommendedName>
        <fullName evidence="3">Ig-like domain-containing protein</fullName>
    </recommendedName>
</protein>
<dbReference type="InterPro" id="IPR013783">
    <property type="entry name" value="Ig-like_fold"/>
</dbReference>
<dbReference type="EMBL" id="VSRR010068842">
    <property type="protein sequence ID" value="MPC85573.1"/>
    <property type="molecule type" value="Genomic_DNA"/>
</dbReference>
<keyword evidence="2" id="KW-1185">Reference proteome</keyword>
<evidence type="ECO:0000313" key="2">
    <source>
        <dbReference type="Proteomes" id="UP000324222"/>
    </source>
</evidence>
<evidence type="ECO:0008006" key="3">
    <source>
        <dbReference type="Google" id="ProtNLM"/>
    </source>
</evidence>
<dbReference type="Proteomes" id="UP000324222">
    <property type="component" value="Unassembled WGS sequence"/>
</dbReference>
<accession>A0A5B7IT89</accession>
<name>A0A5B7IT89_PORTR</name>
<comment type="caution">
    <text evidence="1">The sequence shown here is derived from an EMBL/GenBank/DDBJ whole genome shotgun (WGS) entry which is preliminary data.</text>
</comment>
<evidence type="ECO:0000313" key="1">
    <source>
        <dbReference type="EMBL" id="MPC85573.1"/>
    </source>
</evidence>
<dbReference type="OrthoDB" id="8825892at2759"/>
<dbReference type="PANTHER" id="PTHR23278">
    <property type="entry name" value="SIDESTEP PROTEIN"/>
    <property type="match status" value="1"/>
</dbReference>
<dbReference type="PANTHER" id="PTHR23278:SF25">
    <property type="entry name" value="GH14967P"/>
    <property type="match status" value="1"/>
</dbReference>
<dbReference type="Gene3D" id="2.60.40.10">
    <property type="entry name" value="Immunoglobulins"/>
    <property type="match status" value="1"/>
</dbReference>
<dbReference type="SUPFAM" id="SSF48726">
    <property type="entry name" value="Immunoglobulin"/>
    <property type="match status" value="1"/>
</dbReference>
<proteinExistence type="predicted"/>
<dbReference type="InterPro" id="IPR036179">
    <property type="entry name" value="Ig-like_dom_sf"/>
</dbReference>
<dbReference type="AlphaFoldDB" id="A0A5B7IT89"/>
<gene>
    <name evidence="1" type="ORF">E2C01_080354</name>
</gene>
<reference evidence="1 2" key="1">
    <citation type="submission" date="2019-05" db="EMBL/GenBank/DDBJ databases">
        <title>Another draft genome of Portunus trituberculatus and its Hox gene families provides insights of decapod evolution.</title>
        <authorList>
            <person name="Jeong J.-H."/>
            <person name="Song I."/>
            <person name="Kim S."/>
            <person name="Choi T."/>
            <person name="Kim D."/>
            <person name="Ryu S."/>
            <person name="Kim W."/>
        </authorList>
    </citation>
    <scope>NUCLEOTIDE SEQUENCE [LARGE SCALE GENOMIC DNA]</scope>
    <source>
        <tissue evidence="1">Muscle</tissue>
    </source>
</reference>